<dbReference type="AlphaFoldDB" id="A0A9I9EC79"/>
<proteinExistence type="predicted"/>
<organism evidence="1">
    <name type="scientific">Cucumis melo</name>
    <name type="common">Muskmelon</name>
    <dbReference type="NCBI Taxonomy" id="3656"/>
    <lineage>
        <taxon>Eukaryota</taxon>
        <taxon>Viridiplantae</taxon>
        <taxon>Streptophyta</taxon>
        <taxon>Embryophyta</taxon>
        <taxon>Tracheophyta</taxon>
        <taxon>Spermatophyta</taxon>
        <taxon>Magnoliopsida</taxon>
        <taxon>eudicotyledons</taxon>
        <taxon>Gunneridae</taxon>
        <taxon>Pentapetalae</taxon>
        <taxon>rosids</taxon>
        <taxon>fabids</taxon>
        <taxon>Cucurbitales</taxon>
        <taxon>Cucurbitaceae</taxon>
        <taxon>Benincaseae</taxon>
        <taxon>Cucumis</taxon>
    </lineage>
</organism>
<accession>A0A9I9EC79</accession>
<name>A0A9I9EC79_CUCME</name>
<dbReference type="EnsemblPlants" id="MELO3C031554.2.1">
    <property type="protein sequence ID" value="MELO3C031554.2.1"/>
    <property type="gene ID" value="MELO3C031554.2"/>
</dbReference>
<dbReference type="Gramene" id="MELO3C031554.2.1">
    <property type="protein sequence ID" value="MELO3C031554.2.1"/>
    <property type="gene ID" value="MELO3C031554.2"/>
</dbReference>
<protein>
    <submittedName>
        <fullName evidence="1">Uncharacterized protein</fullName>
    </submittedName>
</protein>
<evidence type="ECO:0000313" key="1">
    <source>
        <dbReference type="EnsemblPlants" id="MELO3C031554.2.1"/>
    </source>
</evidence>
<sequence length="102" mass="11705">MESGRSLDDWIKNLLKRDQKKCIWKDQFVGRNSENLESIIHGYHGESTFNNLKNKCGQLTVETSTSNTIRIGESLFSEEISLPNLEKLKICSGKNLKDDMEQ</sequence>
<reference evidence="1" key="1">
    <citation type="submission" date="2023-03" db="UniProtKB">
        <authorList>
            <consortium name="EnsemblPlants"/>
        </authorList>
    </citation>
    <scope>IDENTIFICATION</scope>
</reference>